<sequence length="135" mass="15696">MMGGFEELGSKLDRLAEKVKKLTQEGVEKTRGEAGDWRKKLDSLREKIRKTTQEGIEKFALGTKEIGQVAKLRSEIRQRKNKMEGLLKELGEKTYQLHLEKKIGYAELKRLGSSITKLRKETEARKKQIQRLRKK</sequence>
<dbReference type="Proteomes" id="UP000320781">
    <property type="component" value="Unassembled WGS sequence"/>
</dbReference>
<keyword evidence="1" id="KW-0175">Coiled coil</keyword>
<comment type="caution">
    <text evidence="2">The sequence shown here is derived from an EMBL/GenBank/DDBJ whole genome shotgun (WGS) entry which is preliminary data.</text>
</comment>
<proteinExistence type="predicted"/>
<accession>A0A523QMA8</accession>
<organism evidence="2 3">
    <name type="scientific">Aerophobetes bacterium</name>
    <dbReference type="NCBI Taxonomy" id="2030807"/>
    <lineage>
        <taxon>Bacteria</taxon>
        <taxon>Candidatus Aerophobota</taxon>
    </lineage>
</organism>
<name>A0A523QMA8_UNCAE</name>
<dbReference type="AlphaFoldDB" id="A0A523QMA8"/>
<gene>
    <name evidence="2" type="ORF">E3J95_00660</name>
</gene>
<feature type="coiled-coil region" evidence="1">
    <location>
        <begin position="5"/>
        <end position="135"/>
    </location>
</feature>
<evidence type="ECO:0000313" key="2">
    <source>
        <dbReference type="EMBL" id="TES86967.1"/>
    </source>
</evidence>
<protein>
    <submittedName>
        <fullName evidence="2">Uncharacterized protein</fullName>
    </submittedName>
</protein>
<reference evidence="2 3" key="1">
    <citation type="submission" date="2019-03" db="EMBL/GenBank/DDBJ databases">
        <title>Metabolic potential of uncultured bacteria and archaea associated with petroleum seepage in deep-sea sediments.</title>
        <authorList>
            <person name="Dong X."/>
            <person name="Hubert C."/>
        </authorList>
    </citation>
    <scope>NUCLEOTIDE SEQUENCE [LARGE SCALE GENOMIC DNA]</scope>
    <source>
        <strain evidence="2">E44_bin92</strain>
    </source>
</reference>
<dbReference type="EMBL" id="SOKU01000027">
    <property type="protein sequence ID" value="TES86967.1"/>
    <property type="molecule type" value="Genomic_DNA"/>
</dbReference>
<evidence type="ECO:0000256" key="1">
    <source>
        <dbReference type="SAM" id="Coils"/>
    </source>
</evidence>
<evidence type="ECO:0000313" key="3">
    <source>
        <dbReference type="Proteomes" id="UP000320781"/>
    </source>
</evidence>